<feature type="transmembrane region" description="Helical" evidence="2">
    <location>
        <begin position="21"/>
        <end position="41"/>
    </location>
</feature>
<feature type="transmembrane region" description="Helical" evidence="2">
    <location>
        <begin position="107"/>
        <end position="130"/>
    </location>
</feature>
<name>A0ABC9TN02_ENTFL</name>
<keyword evidence="1" id="KW-0175">Coiled coil</keyword>
<sequence length="158" mass="17857">MVDNLAEAKQEMKEKNRIYQVYGMYLVIPIGMIILLLLGFMEIEIKNYGTVLLGLTIYAHVQVRKLDLVTKRKAVGPILIYAANILGLIMAIAMIPAMLNGSGEELTLVMVGLVVLPIQIIAIVFFFLAAKDIQKAYPNMKEEVEDARKRYKEIKDRN</sequence>
<evidence type="ECO:0000313" key="4">
    <source>
        <dbReference type="Proteomes" id="UP000015750"/>
    </source>
</evidence>
<evidence type="ECO:0000256" key="2">
    <source>
        <dbReference type="SAM" id="Phobius"/>
    </source>
</evidence>
<dbReference type="RefSeq" id="WP_016626926.1">
    <property type="nucleotide sequence ID" value="NZ_KE351878.1"/>
</dbReference>
<dbReference type="AlphaFoldDB" id="A0ABC9TN02"/>
<feature type="transmembrane region" description="Helical" evidence="2">
    <location>
        <begin position="75"/>
        <end position="95"/>
    </location>
</feature>
<reference evidence="3 4" key="1">
    <citation type="submission" date="2013-06" db="EMBL/GenBank/DDBJ databases">
        <authorList>
            <person name="Weinstock G."/>
            <person name="Sodergren E."/>
            <person name="Lobos E.A."/>
            <person name="Fulton L."/>
            <person name="Fulton R."/>
            <person name="Courtney L."/>
            <person name="Fronick C."/>
            <person name="O'Laughlin M."/>
            <person name="Godfrey J."/>
            <person name="Wilson R.M."/>
            <person name="Miner T."/>
            <person name="Farmer C."/>
            <person name="Delehaunty K."/>
            <person name="Cordes M."/>
            <person name="Minx P."/>
            <person name="Tomlinson C."/>
            <person name="Chen J."/>
            <person name="Wollam A."/>
            <person name="Pepin K.H."/>
            <person name="Bhonagiri V."/>
            <person name="Zhang X."/>
            <person name="Warren W."/>
            <person name="Mitreva M."/>
            <person name="Mardis E.R."/>
            <person name="Wilson R.K."/>
        </authorList>
    </citation>
    <scope>NUCLEOTIDE SEQUENCE [LARGE SCALE GENOMIC DNA]</scope>
    <source>
        <strain evidence="3 4">RP2S-4</strain>
    </source>
</reference>
<accession>A0ABC9TN02</accession>
<protein>
    <submittedName>
        <fullName evidence="3">Uncharacterized protein</fullName>
    </submittedName>
</protein>
<gene>
    <name evidence="3" type="ORF">D358_00219</name>
</gene>
<evidence type="ECO:0000256" key="1">
    <source>
        <dbReference type="SAM" id="Coils"/>
    </source>
</evidence>
<evidence type="ECO:0000313" key="3">
    <source>
        <dbReference type="EMBL" id="EPI11687.1"/>
    </source>
</evidence>
<feature type="coiled-coil region" evidence="1">
    <location>
        <begin position="130"/>
        <end position="157"/>
    </location>
</feature>
<dbReference type="EMBL" id="ATIR01000008">
    <property type="protein sequence ID" value="EPI11687.1"/>
    <property type="molecule type" value="Genomic_DNA"/>
</dbReference>
<proteinExistence type="predicted"/>
<feature type="transmembrane region" description="Helical" evidence="2">
    <location>
        <begin position="47"/>
        <end position="63"/>
    </location>
</feature>
<keyword evidence="2" id="KW-0812">Transmembrane</keyword>
<keyword evidence="2" id="KW-0472">Membrane</keyword>
<keyword evidence="2" id="KW-1133">Transmembrane helix</keyword>
<organism evidence="3 4">
    <name type="scientific">Enterococcus faecalis RP2S-4</name>
    <dbReference type="NCBI Taxonomy" id="1244145"/>
    <lineage>
        <taxon>Bacteria</taxon>
        <taxon>Bacillati</taxon>
        <taxon>Bacillota</taxon>
        <taxon>Bacilli</taxon>
        <taxon>Lactobacillales</taxon>
        <taxon>Enterococcaceae</taxon>
        <taxon>Enterococcus</taxon>
    </lineage>
</organism>
<comment type="caution">
    <text evidence="3">The sequence shown here is derived from an EMBL/GenBank/DDBJ whole genome shotgun (WGS) entry which is preliminary data.</text>
</comment>
<dbReference type="Proteomes" id="UP000015750">
    <property type="component" value="Unassembled WGS sequence"/>
</dbReference>